<dbReference type="EMBL" id="CAJVPU010018801">
    <property type="protein sequence ID" value="CAG8668045.1"/>
    <property type="molecule type" value="Genomic_DNA"/>
</dbReference>
<feature type="non-terminal residue" evidence="1">
    <location>
        <position position="147"/>
    </location>
</feature>
<name>A0ACA9NNA0_9GLOM</name>
<organism evidence="1 2">
    <name type="scientific">Dentiscutata heterogama</name>
    <dbReference type="NCBI Taxonomy" id="1316150"/>
    <lineage>
        <taxon>Eukaryota</taxon>
        <taxon>Fungi</taxon>
        <taxon>Fungi incertae sedis</taxon>
        <taxon>Mucoromycota</taxon>
        <taxon>Glomeromycotina</taxon>
        <taxon>Glomeromycetes</taxon>
        <taxon>Diversisporales</taxon>
        <taxon>Gigasporaceae</taxon>
        <taxon>Dentiscutata</taxon>
    </lineage>
</organism>
<accession>A0ACA9NNA0</accession>
<proteinExistence type="predicted"/>
<evidence type="ECO:0000313" key="2">
    <source>
        <dbReference type="Proteomes" id="UP000789702"/>
    </source>
</evidence>
<sequence length="147" mass="17162">TNKINKYSTTKNIDDITDQIITNISKSKPEERVIAFSNNKNYQNTERKINIVEAISSKKQNQNDNLIEKPDLQAELSGYNSSFSAYSKVNIEQAQIQQNYQDFFNNKKQKLDDDFNYTEDVELDVGEEEPYEQFARENRNNSLYQGL</sequence>
<gene>
    <name evidence="1" type="ORF">DHETER_LOCUS10056</name>
</gene>
<dbReference type="Proteomes" id="UP000789702">
    <property type="component" value="Unassembled WGS sequence"/>
</dbReference>
<feature type="non-terminal residue" evidence="1">
    <location>
        <position position="1"/>
    </location>
</feature>
<protein>
    <submittedName>
        <fullName evidence="1">12787_t:CDS:1</fullName>
    </submittedName>
</protein>
<evidence type="ECO:0000313" key="1">
    <source>
        <dbReference type="EMBL" id="CAG8668045.1"/>
    </source>
</evidence>
<reference evidence="1" key="1">
    <citation type="submission" date="2021-06" db="EMBL/GenBank/DDBJ databases">
        <authorList>
            <person name="Kallberg Y."/>
            <person name="Tangrot J."/>
            <person name="Rosling A."/>
        </authorList>
    </citation>
    <scope>NUCLEOTIDE SEQUENCE</scope>
    <source>
        <strain evidence="1">IL203A</strain>
    </source>
</reference>
<comment type="caution">
    <text evidence="1">The sequence shown here is derived from an EMBL/GenBank/DDBJ whole genome shotgun (WGS) entry which is preliminary data.</text>
</comment>
<keyword evidence="2" id="KW-1185">Reference proteome</keyword>